<comment type="caution">
    <text evidence="1">The sequence shown here is derived from an EMBL/GenBank/DDBJ whole genome shotgun (WGS) entry which is preliminary data.</text>
</comment>
<evidence type="ECO:0000313" key="2">
    <source>
        <dbReference type="Proteomes" id="UP000824890"/>
    </source>
</evidence>
<accession>A0ABQ7ZTW0</accession>
<dbReference type="Proteomes" id="UP000824890">
    <property type="component" value="Unassembled WGS sequence"/>
</dbReference>
<sequence length="23" mass="2578">MKPNLSSVSHPMLKSMNLCLMLC</sequence>
<protein>
    <submittedName>
        <fullName evidence="1">Uncharacterized protein</fullName>
    </submittedName>
</protein>
<organism evidence="1 2">
    <name type="scientific">Brassica napus</name>
    <name type="common">Rape</name>
    <dbReference type="NCBI Taxonomy" id="3708"/>
    <lineage>
        <taxon>Eukaryota</taxon>
        <taxon>Viridiplantae</taxon>
        <taxon>Streptophyta</taxon>
        <taxon>Embryophyta</taxon>
        <taxon>Tracheophyta</taxon>
        <taxon>Spermatophyta</taxon>
        <taxon>Magnoliopsida</taxon>
        <taxon>eudicotyledons</taxon>
        <taxon>Gunneridae</taxon>
        <taxon>Pentapetalae</taxon>
        <taxon>rosids</taxon>
        <taxon>malvids</taxon>
        <taxon>Brassicales</taxon>
        <taxon>Brassicaceae</taxon>
        <taxon>Brassiceae</taxon>
        <taxon>Brassica</taxon>
    </lineage>
</organism>
<evidence type="ECO:0000313" key="1">
    <source>
        <dbReference type="EMBL" id="KAH0883694.1"/>
    </source>
</evidence>
<reference evidence="1 2" key="1">
    <citation type="submission" date="2021-05" db="EMBL/GenBank/DDBJ databases">
        <title>Genome Assembly of Synthetic Allotetraploid Brassica napus Reveals Homoeologous Exchanges between Subgenomes.</title>
        <authorList>
            <person name="Davis J.T."/>
        </authorList>
    </citation>
    <scope>NUCLEOTIDE SEQUENCE [LARGE SCALE GENOMIC DNA]</scope>
    <source>
        <strain evidence="2">cv. Da-Ae</strain>
        <tissue evidence="1">Seedling</tissue>
    </source>
</reference>
<dbReference type="EMBL" id="JAGKQM010000014">
    <property type="protein sequence ID" value="KAH0883694.1"/>
    <property type="molecule type" value="Genomic_DNA"/>
</dbReference>
<proteinExistence type="predicted"/>
<keyword evidence="2" id="KW-1185">Reference proteome</keyword>
<name>A0ABQ7ZTW0_BRANA</name>
<gene>
    <name evidence="1" type="ORF">HID58_059790</name>
</gene>